<gene>
    <name evidence="2" type="primary">WBGene00278225</name>
</gene>
<dbReference type="EnsemblMetazoa" id="PPA39856.1">
    <property type="protein sequence ID" value="PPA39856.1"/>
    <property type="gene ID" value="WBGene00278225"/>
</dbReference>
<dbReference type="Proteomes" id="UP000005239">
    <property type="component" value="Unassembled WGS sequence"/>
</dbReference>
<feature type="region of interest" description="Disordered" evidence="1">
    <location>
        <begin position="163"/>
        <end position="219"/>
    </location>
</feature>
<keyword evidence="3" id="KW-1185">Reference proteome</keyword>
<feature type="compositionally biased region" description="Basic and acidic residues" evidence="1">
    <location>
        <begin position="163"/>
        <end position="206"/>
    </location>
</feature>
<accession>A0A8R1USY7</accession>
<evidence type="ECO:0000256" key="1">
    <source>
        <dbReference type="SAM" id="MobiDB-lite"/>
    </source>
</evidence>
<reference evidence="3" key="1">
    <citation type="journal article" date="2008" name="Nat. Genet.">
        <title>The Pristionchus pacificus genome provides a unique perspective on nematode lifestyle and parasitism.</title>
        <authorList>
            <person name="Dieterich C."/>
            <person name="Clifton S.W."/>
            <person name="Schuster L.N."/>
            <person name="Chinwalla A."/>
            <person name="Delehaunty K."/>
            <person name="Dinkelacker I."/>
            <person name="Fulton L."/>
            <person name="Fulton R."/>
            <person name="Godfrey J."/>
            <person name="Minx P."/>
            <person name="Mitreva M."/>
            <person name="Roeseler W."/>
            <person name="Tian H."/>
            <person name="Witte H."/>
            <person name="Yang S.P."/>
            <person name="Wilson R.K."/>
            <person name="Sommer R.J."/>
        </authorList>
    </citation>
    <scope>NUCLEOTIDE SEQUENCE [LARGE SCALE GENOMIC DNA]</scope>
    <source>
        <strain evidence="3">PS312</strain>
    </source>
</reference>
<protein>
    <submittedName>
        <fullName evidence="2">Uncharacterized protein</fullName>
    </submittedName>
</protein>
<organism evidence="2 3">
    <name type="scientific">Pristionchus pacificus</name>
    <name type="common">Parasitic nematode worm</name>
    <dbReference type="NCBI Taxonomy" id="54126"/>
    <lineage>
        <taxon>Eukaryota</taxon>
        <taxon>Metazoa</taxon>
        <taxon>Ecdysozoa</taxon>
        <taxon>Nematoda</taxon>
        <taxon>Chromadorea</taxon>
        <taxon>Rhabditida</taxon>
        <taxon>Rhabditina</taxon>
        <taxon>Diplogasteromorpha</taxon>
        <taxon>Diplogasteroidea</taxon>
        <taxon>Neodiplogasteridae</taxon>
        <taxon>Pristionchus</taxon>
    </lineage>
</organism>
<evidence type="ECO:0000313" key="3">
    <source>
        <dbReference type="Proteomes" id="UP000005239"/>
    </source>
</evidence>
<proteinExistence type="predicted"/>
<reference evidence="2" key="2">
    <citation type="submission" date="2022-06" db="UniProtKB">
        <authorList>
            <consortium name="EnsemblMetazoa"/>
        </authorList>
    </citation>
    <scope>IDENTIFICATION</scope>
    <source>
        <strain evidence="2">PS312</strain>
    </source>
</reference>
<name>A0A2A6C9W6_PRIPA</name>
<evidence type="ECO:0000313" key="2">
    <source>
        <dbReference type="EnsemblMetazoa" id="PPA39856.1"/>
    </source>
</evidence>
<dbReference type="AlphaFoldDB" id="A0A2A6C9W6"/>
<accession>A0A2A6C9W6</accession>
<sequence length="245" mass="27882">MESILCVHHVDCTWTTRIREDLTHLHFTFISCTRKELLEGAFFLIFCDKDSDKLRHCPCGKFSHSDRAKQFAPHVFIAHPKETLVGRPGDDRKHQGNGIIAEVEEIYPIDDLSFVDSDQSHASSRNMVALTLESHNLCKPIETTTEMTIDAAASLLARANEEKMMKTSKGQKERDTVSMKKKVETPKKDSSPTEMNTAKEPEEGKQFGKTNPKRLPNARIQQISMFNLNSDYIDSVEEERTARED</sequence>